<dbReference type="EMBL" id="VJMI01010113">
    <property type="protein sequence ID" value="KAF0756888.1"/>
    <property type="molecule type" value="Genomic_DNA"/>
</dbReference>
<name>A0A6A5A4S1_APHAT</name>
<dbReference type="PANTHER" id="PTHR47169">
    <property type="entry name" value="OS01G0541250 PROTEIN"/>
    <property type="match status" value="1"/>
</dbReference>
<dbReference type="Gene3D" id="3.30.420.10">
    <property type="entry name" value="Ribonuclease H-like superfamily/Ribonuclease H"/>
    <property type="match status" value="1"/>
</dbReference>
<proteinExistence type="predicted"/>
<reference evidence="1 2" key="1">
    <citation type="submission" date="2019-06" db="EMBL/GenBank/DDBJ databases">
        <title>Genomics analysis of Aphanomyces spp. identifies a new class of oomycete effector associated with host adaptation.</title>
        <authorList>
            <person name="Gaulin E."/>
        </authorList>
    </citation>
    <scope>NUCLEOTIDE SEQUENCE [LARGE SCALE GENOMIC DNA]</scope>
    <source>
        <strain evidence="1 2">E</strain>
    </source>
</reference>
<comment type="caution">
    <text evidence="1">The sequence shown here is derived from an EMBL/GenBank/DDBJ whole genome shotgun (WGS) entry which is preliminary data.</text>
</comment>
<sequence length="138" mass="16085">MFRAHSNVIRPLLTEANKYARLKFALLGFVKHDMEIQELLNYVHIDEKWFYLTKTNLKYYLVPGETVPDRKCKSKRFVTKVMFLAAVARPRFVEDTVTWWDGKIGTWPFVETVLAQRSSNNRAAGSPETKPITVTKYV</sequence>
<dbReference type="AlphaFoldDB" id="A0A6A5A4S1"/>
<evidence type="ECO:0000313" key="1">
    <source>
        <dbReference type="EMBL" id="KAF0756888.1"/>
    </source>
</evidence>
<organism evidence="1 2">
    <name type="scientific">Aphanomyces astaci</name>
    <name type="common">Crayfish plague agent</name>
    <dbReference type="NCBI Taxonomy" id="112090"/>
    <lineage>
        <taxon>Eukaryota</taxon>
        <taxon>Sar</taxon>
        <taxon>Stramenopiles</taxon>
        <taxon>Oomycota</taxon>
        <taxon>Saprolegniomycetes</taxon>
        <taxon>Saprolegniales</taxon>
        <taxon>Verrucalvaceae</taxon>
        <taxon>Aphanomyces</taxon>
    </lineage>
</organism>
<evidence type="ECO:0000313" key="2">
    <source>
        <dbReference type="Proteomes" id="UP000469452"/>
    </source>
</evidence>
<dbReference type="Proteomes" id="UP000469452">
    <property type="component" value="Unassembled WGS sequence"/>
</dbReference>
<dbReference type="GO" id="GO:0003676">
    <property type="term" value="F:nucleic acid binding"/>
    <property type="evidence" value="ECO:0007669"/>
    <property type="project" value="InterPro"/>
</dbReference>
<dbReference type="InterPro" id="IPR036397">
    <property type="entry name" value="RNaseH_sf"/>
</dbReference>
<protein>
    <submittedName>
        <fullName evidence="1">Uncharacterized protein</fullName>
    </submittedName>
</protein>
<accession>A0A6A5A4S1</accession>
<dbReference type="VEuPathDB" id="FungiDB:H257_01572"/>
<gene>
    <name evidence="1" type="ORF">AaE_004452</name>
</gene>